<dbReference type="RefSeq" id="WP_086351181.1">
    <property type="nucleotide sequence ID" value="NZ_CP147247.1"/>
</dbReference>
<dbReference type="EMBL" id="CP147247">
    <property type="protein sequence ID" value="WYJ92327.1"/>
    <property type="molecule type" value="Genomic_DNA"/>
</dbReference>
<dbReference type="AlphaFoldDB" id="A0A242JUX6"/>
<name>A0A242JUX6_9ENTE</name>
<protein>
    <submittedName>
        <fullName evidence="1">Uncharacterized protein</fullName>
    </submittedName>
</protein>
<keyword evidence="3" id="KW-1185">Reference proteome</keyword>
<evidence type="ECO:0000313" key="2">
    <source>
        <dbReference type="EMBL" id="WYJ92327.1"/>
    </source>
</evidence>
<reference evidence="2" key="3">
    <citation type="submission" date="2024-03" db="EMBL/GenBank/DDBJ databases">
        <title>The Genome Sequence of Enterococcus sp. DIV0242b.</title>
        <authorList>
            <consortium name="The Broad Institute Genomics Platform"/>
            <consortium name="The Broad Institute Microbial Omics Core"/>
            <consortium name="The Broad Institute Genomic Center for Infectious Diseases"/>
            <person name="Earl A."/>
            <person name="Manson A."/>
            <person name="Gilmore M."/>
            <person name="Schwartman J."/>
            <person name="Shea T."/>
            <person name="Abouelleil A."/>
            <person name="Cao P."/>
            <person name="Chapman S."/>
            <person name="Cusick C."/>
            <person name="Young S."/>
            <person name="Neafsey D."/>
            <person name="Nusbaum C."/>
            <person name="Birren B."/>
        </authorList>
    </citation>
    <scope>NUCLEOTIDE SEQUENCE</scope>
    <source>
        <strain evidence="2">9E7_DIV0242</strain>
    </source>
</reference>
<accession>A0A242JUX6</accession>
<dbReference type="OrthoDB" id="2190193at2"/>
<proteinExistence type="predicted"/>
<reference evidence="1" key="1">
    <citation type="submission" date="2017-05" db="EMBL/GenBank/DDBJ databases">
        <title>The Genome Sequence of Enterococcus sp. 9E7_DIV0242.</title>
        <authorList>
            <consortium name="The Broad Institute Genomics Platform"/>
            <consortium name="The Broad Institute Genomic Center for Infectious Diseases"/>
            <person name="Earl A."/>
            <person name="Manson A."/>
            <person name="Schwartman J."/>
            <person name="Gilmore M."/>
            <person name="Abouelleil A."/>
            <person name="Cao P."/>
            <person name="Chapman S."/>
            <person name="Cusick C."/>
            <person name="Shea T."/>
            <person name="Young S."/>
            <person name="Neafsey D."/>
            <person name="Nusbaum C."/>
            <person name="Birren B."/>
        </authorList>
    </citation>
    <scope>NUCLEOTIDE SEQUENCE [LARGE SCALE GENOMIC DNA]</scope>
    <source>
        <strain evidence="1">9E7_DIV0242</strain>
    </source>
</reference>
<dbReference type="Proteomes" id="UP000195141">
    <property type="component" value="Chromosome"/>
</dbReference>
<sequence length="120" mass="14299">MPASTEKIDILLSYLSETHTKSLALYDLISIQPRTDETDIRILLNINEVFTYYHSVRIFYYSNPELDQADVAPFFDAFENFYFELKQVFFHEDSDIALLYKKLDEMKTSFEELTNWFNVL</sequence>
<reference evidence="2" key="2">
    <citation type="submission" date="2017-05" db="EMBL/GenBank/DDBJ databases">
        <authorList>
            <consortium name="The Broad Institute Genomics Platform"/>
            <consortium name="The Broad Institute Genomic Center for Infectious Diseases"/>
            <person name="Earl A."/>
            <person name="Manson A."/>
            <person name="Schwartman J."/>
            <person name="Gilmore M."/>
            <person name="Abouelleil A."/>
            <person name="Cao P."/>
            <person name="Chapman S."/>
            <person name="Cusick C."/>
            <person name="Shea T."/>
            <person name="Young S."/>
            <person name="Neafsey D."/>
            <person name="Nusbaum C."/>
            <person name="Birren B."/>
        </authorList>
    </citation>
    <scope>NUCLEOTIDE SEQUENCE</scope>
    <source>
        <strain evidence="2">9E7_DIV0242</strain>
    </source>
</reference>
<evidence type="ECO:0000313" key="1">
    <source>
        <dbReference type="EMBL" id="OTP06693.1"/>
    </source>
</evidence>
<organism evidence="1">
    <name type="scientific">Candidatus Enterococcus clewellii</name>
    <dbReference type="NCBI Taxonomy" id="1834193"/>
    <lineage>
        <taxon>Bacteria</taxon>
        <taxon>Bacillati</taxon>
        <taxon>Bacillota</taxon>
        <taxon>Bacilli</taxon>
        <taxon>Lactobacillales</taxon>
        <taxon>Enterococcaceae</taxon>
        <taxon>Enterococcus</taxon>
    </lineage>
</organism>
<evidence type="ECO:0000313" key="3">
    <source>
        <dbReference type="Proteomes" id="UP000195141"/>
    </source>
</evidence>
<dbReference type="EMBL" id="NGMM01000029">
    <property type="protein sequence ID" value="OTP06693.1"/>
    <property type="molecule type" value="Genomic_DNA"/>
</dbReference>
<gene>
    <name evidence="2" type="ORF">A5888_004100</name>
    <name evidence="1" type="ORF">A5888_004227</name>
</gene>